<dbReference type="PROSITE" id="PS00455">
    <property type="entry name" value="AMP_BINDING"/>
    <property type="match status" value="1"/>
</dbReference>
<proteinExistence type="predicted"/>
<dbReference type="Proteomes" id="UP000017200">
    <property type="component" value="Unassembled WGS sequence"/>
</dbReference>
<accession>U5H856</accession>
<dbReference type="AlphaFoldDB" id="U5H856"/>
<reference evidence="5" key="1">
    <citation type="submission" date="2010-11" db="EMBL/GenBank/DDBJ databases">
        <title>The genome sequence of Microbotryum violaceum strain p1A1 Lamole.</title>
        <authorList>
            <person name="Cuomo C."/>
            <person name="Perlin M."/>
            <person name="Young S.K."/>
            <person name="Zeng Q."/>
            <person name="Gargeya S."/>
            <person name="Alvarado L."/>
            <person name="Berlin A."/>
            <person name="Chapman S.B."/>
            <person name="Chen Z."/>
            <person name="Freedman E."/>
            <person name="Gellesch M."/>
            <person name="Goldberg J."/>
            <person name="Griggs A."/>
            <person name="Gujja S."/>
            <person name="Heilman E."/>
            <person name="Heiman D."/>
            <person name="Howarth C."/>
            <person name="Mehta T."/>
            <person name="Neiman D."/>
            <person name="Pearson M."/>
            <person name="Roberts A."/>
            <person name="Saif S."/>
            <person name="Shea T."/>
            <person name="Shenoy N."/>
            <person name="Sisk P."/>
            <person name="Stolte C."/>
            <person name="Sykes S."/>
            <person name="White J."/>
            <person name="Yandava C."/>
            <person name="Haas B."/>
            <person name="Nusbaum C."/>
            <person name="Birren B."/>
        </authorList>
    </citation>
    <scope>NUCLEOTIDE SEQUENCE [LARGE SCALE GENOMIC DNA]</scope>
    <source>
        <strain evidence="5">p1A1 Lamole</strain>
    </source>
</reference>
<dbReference type="GO" id="GO:0016405">
    <property type="term" value="F:CoA-ligase activity"/>
    <property type="evidence" value="ECO:0007669"/>
    <property type="project" value="TreeGrafter"/>
</dbReference>
<evidence type="ECO:0000313" key="4">
    <source>
        <dbReference type="EnsemblFungi" id="MVLG_03423T0"/>
    </source>
</evidence>
<dbReference type="Gene3D" id="3.40.50.12780">
    <property type="entry name" value="N-terminal domain of ligase-like"/>
    <property type="match status" value="1"/>
</dbReference>
<reference evidence="3" key="2">
    <citation type="submission" date="2010-11" db="EMBL/GenBank/DDBJ databases">
        <authorList>
            <consortium name="The Broad Institute Genome Sequencing Platform"/>
            <person name="Earl A."/>
            <person name="Ward D."/>
            <person name="Feldgarden M."/>
            <person name="Gevers D."/>
            <person name="Butler R."/>
            <person name="Young S.K."/>
            <person name="Zeng Q."/>
            <person name="Gargeya S."/>
            <person name="Fitzgerald M."/>
            <person name="Haas B."/>
            <person name="Abouelleil A."/>
            <person name="Alvarado L."/>
            <person name="Arachchi H.M."/>
            <person name="Berlin A."/>
            <person name="Brown A."/>
            <person name="Chapman S.B."/>
            <person name="Chen Z."/>
            <person name="Dunbar C."/>
            <person name="Freedman E."/>
            <person name="Gearin G."/>
            <person name="Gellesch M."/>
            <person name="Goldberg J."/>
            <person name="Griggs A."/>
            <person name="Gujja S."/>
            <person name="Heilman E."/>
            <person name="Heiman D."/>
            <person name="Howarth C."/>
            <person name="Larson L."/>
            <person name="Lui A."/>
            <person name="MacDonald P.J.P."/>
            <person name="Mehta T."/>
            <person name="Montmayeur A."/>
            <person name="Murphy C."/>
            <person name="Neiman D."/>
            <person name="Pearson M."/>
            <person name="Priest M."/>
            <person name="Roberts A."/>
            <person name="Saif S."/>
            <person name="Shea T."/>
            <person name="Shenoy N."/>
            <person name="Sisk P."/>
            <person name="Stolte C."/>
            <person name="Sykes S."/>
            <person name="White J."/>
            <person name="Yandava C."/>
            <person name="Wortman J."/>
            <person name="Nusbaum C."/>
            <person name="Birren B."/>
        </authorList>
    </citation>
    <scope>NUCLEOTIDE SEQUENCE</scope>
    <source>
        <strain evidence="3">P1A1 Lamole</strain>
    </source>
</reference>
<dbReference type="OMA" id="FHASGCC"/>
<dbReference type="Pfam" id="PF00501">
    <property type="entry name" value="AMP-binding"/>
    <property type="match status" value="1"/>
</dbReference>
<dbReference type="OrthoDB" id="10253115at2759"/>
<evidence type="ECO:0008006" key="6">
    <source>
        <dbReference type="Google" id="ProtNLM"/>
    </source>
</evidence>
<gene>
    <name evidence="3" type="ORF">MVLG_03423</name>
</gene>
<dbReference type="HOGENOM" id="CLU_000022_59_0_1"/>
<dbReference type="InterPro" id="IPR042099">
    <property type="entry name" value="ANL_N_sf"/>
</dbReference>
<sequence length="585" mass="64364">MSIPANFPARSFQEVNQILTSPGMPWEMSTVEIKGVPTRIYKHAPPTTRSLWMICKAHGKKDYIIYENERYTYEDAHKLVEHYASYLYHQLGCRKGDRIAICARNLPDWVWVWWATQWIGAVTVAVNAWLPADSLHHCLTFTTPRVVFVDSERSPLISPMTKSLEELGGTRFVLSFRDPKASSFGFLNFSDEIKAHKTLAVPEVKTEADELATIYFTSGTTGLPKGVMTTSRQYIHNTINSLYGGARMLLRRGESLPTPSPDDVQKSTLLAVPMFHAMGNHSVIGLGTAIGAKIVLIRKWDAEEAASLILKEKISSVSGIPFMATEVVAVLRKRGASHLLESVSVGGAPSSGGLPKDVGKIGAAPGQGYGATEVSSMATSVVGEDYLLRPKTAGLPCPVVDIKIMNPDTLKEVPVGEAGEVWISGPGRTNGYWRNKKATKEAFTADGFYRTGDVGYLDQDGFLYISDRIKDMVVRGGENIATVTIEDELFKEEKVMNCAAFGVPDERLGETVVAAVVVKAEYRSQVTEQQLIDFVAKKLPKHSVPVMIAFYDQLPRNGVGKTDKKILRTEVAKLHAERKKGKSKL</sequence>
<feature type="domain" description="AMP-dependent synthetase/ligase" evidence="1">
    <location>
        <begin position="55"/>
        <end position="433"/>
    </location>
</feature>
<organism evidence="3">
    <name type="scientific">Microbotryum lychnidis-dioicae (strain p1A1 Lamole / MvSl-1064)</name>
    <name type="common">Anther smut fungus</name>
    <dbReference type="NCBI Taxonomy" id="683840"/>
    <lineage>
        <taxon>Eukaryota</taxon>
        <taxon>Fungi</taxon>
        <taxon>Dikarya</taxon>
        <taxon>Basidiomycota</taxon>
        <taxon>Pucciniomycotina</taxon>
        <taxon>Microbotryomycetes</taxon>
        <taxon>Microbotryales</taxon>
        <taxon>Microbotryaceae</taxon>
        <taxon>Microbotryum</taxon>
    </lineage>
</organism>
<protein>
    <recommendedName>
        <fullName evidence="6">Acetyl-CoA synthetase-like protein</fullName>
    </recommendedName>
</protein>
<reference evidence="3 5" key="3">
    <citation type="journal article" date="2015" name="BMC Genomics">
        <title>Sex and parasites: genomic and transcriptomic analysis of Microbotryum lychnidis-dioicae, the biotrophic and plant-castrating anther smut fungus.</title>
        <authorList>
            <person name="Perlin M.H."/>
            <person name="Amselem J."/>
            <person name="Fontanillas E."/>
            <person name="Toh S.S."/>
            <person name="Chen Z."/>
            <person name="Goldberg J."/>
            <person name="Duplessis S."/>
            <person name="Henrissat B."/>
            <person name="Young S."/>
            <person name="Zeng Q."/>
            <person name="Aguileta G."/>
            <person name="Petit E."/>
            <person name="Badouin H."/>
            <person name="Andrews J."/>
            <person name="Razeeq D."/>
            <person name="Gabaldon T."/>
            <person name="Quesneville H."/>
            <person name="Giraud T."/>
            <person name="Hood M.E."/>
            <person name="Schultz D.J."/>
            <person name="Cuomo C.A."/>
        </authorList>
    </citation>
    <scope>NUCLEOTIDE SEQUENCE [LARGE SCALE GENOMIC DNA]</scope>
    <source>
        <strain evidence="3">P1A1 Lamole</strain>
        <strain evidence="5">p1A1 Lamole</strain>
    </source>
</reference>
<dbReference type="InterPro" id="IPR045851">
    <property type="entry name" value="AMP-bd_C_sf"/>
</dbReference>
<dbReference type="EMBL" id="GL541674">
    <property type="protein sequence ID" value="KDE06264.1"/>
    <property type="molecule type" value="Genomic_DNA"/>
</dbReference>
<dbReference type="EMBL" id="AEIJ01000329">
    <property type="status" value="NOT_ANNOTATED_CDS"/>
    <property type="molecule type" value="Genomic_DNA"/>
</dbReference>
<reference evidence="4" key="4">
    <citation type="submission" date="2015-06" db="UniProtKB">
        <authorList>
            <consortium name="EnsemblFungi"/>
        </authorList>
    </citation>
    <scope>IDENTIFICATION</scope>
</reference>
<dbReference type="SUPFAM" id="SSF56801">
    <property type="entry name" value="Acetyl-CoA synthetase-like"/>
    <property type="match status" value="1"/>
</dbReference>
<dbReference type="InParanoid" id="U5H856"/>
<dbReference type="InterPro" id="IPR000873">
    <property type="entry name" value="AMP-dep_synth/lig_dom"/>
</dbReference>
<dbReference type="EnsemblFungi" id="MVLG_03423T0">
    <property type="protein sequence ID" value="MVLG_03423T0"/>
    <property type="gene ID" value="MVLG_03423"/>
</dbReference>
<dbReference type="STRING" id="683840.U5H856"/>
<feature type="domain" description="AMP-binding enzyme C-terminal" evidence="2">
    <location>
        <begin position="485"/>
        <end position="561"/>
    </location>
</feature>
<dbReference type="Gene3D" id="3.30.300.30">
    <property type="match status" value="1"/>
</dbReference>
<dbReference type="Pfam" id="PF13193">
    <property type="entry name" value="AMP-binding_C"/>
    <property type="match status" value="1"/>
</dbReference>
<evidence type="ECO:0000259" key="1">
    <source>
        <dbReference type="Pfam" id="PF00501"/>
    </source>
</evidence>
<evidence type="ECO:0000313" key="3">
    <source>
        <dbReference type="EMBL" id="KDE06264.1"/>
    </source>
</evidence>
<dbReference type="InterPro" id="IPR020845">
    <property type="entry name" value="AMP-binding_CS"/>
</dbReference>
<dbReference type="PANTHER" id="PTHR24096">
    <property type="entry name" value="LONG-CHAIN-FATTY-ACID--COA LIGASE"/>
    <property type="match status" value="1"/>
</dbReference>
<evidence type="ECO:0000313" key="5">
    <source>
        <dbReference type="Proteomes" id="UP000017200"/>
    </source>
</evidence>
<dbReference type="InterPro" id="IPR025110">
    <property type="entry name" value="AMP-bd_C"/>
</dbReference>
<dbReference type="PANTHER" id="PTHR24096:SF393">
    <property type="entry name" value="LIGASE, PUTATIVE-RELATED"/>
    <property type="match status" value="1"/>
</dbReference>
<dbReference type="GO" id="GO:0019748">
    <property type="term" value="P:secondary metabolic process"/>
    <property type="evidence" value="ECO:0007669"/>
    <property type="project" value="TreeGrafter"/>
</dbReference>
<keyword evidence="5" id="KW-1185">Reference proteome</keyword>
<evidence type="ECO:0000259" key="2">
    <source>
        <dbReference type="Pfam" id="PF13193"/>
    </source>
</evidence>
<name>U5H856_USTV1</name>